<proteinExistence type="predicted"/>
<dbReference type="EMBL" id="ACDE02000003">
    <property type="protein sequence ID" value="EEO40774.1"/>
    <property type="molecule type" value="Genomic_DNA"/>
</dbReference>
<gene>
    <name evidence="2" type="ORF">FSCG_01487</name>
</gene>
<evidence type="ECO:0000256" key="1">
    <source>
        <dbReference type="SAM" id="SignalP"/>
    </source>
</evidence>
<accession>A0A0M1VVU1</accession>
<dbReference type="AlphaFoldDB" id="A0A0M1VVU1"/>
<reference evidence="2 3" key="1">
    <citation type="submission" date="2011-10" db="EMBL/GenBank/DDBJ databases">
        <title>The Genome Sequence of Fusobacterium sp. 4_1_13.</title>
        <authorList>
            <consortium name="The Broad Institute Genome Sequencing Platform"/>
            <person name="Earl A."/>
            <person name="Ward D."/>
            <person name="Feldgarden M."/>
            <person name="Gevers D."/>
            <person name="Strauss J."/>
            <person name="Ambrose C."/>
            <person name="Allen-Vercoe E."/>
            <person name="Young S.K."/>
            <person name="Zeng Q."/>
            <person name="Gargeya S."/>
            <person name="Fitzgerald M."/>
            <person name="Haas B."/>
            <person name="Abouelleil A."/>
            <person name="Alvarado L."/>
            <person name="Arachchi H.M."/>
            <person name="Berlin A."/>
            <person name="Brown A."/>
            <person name="Chapman S.B."/>
            <person name="Chen Z."/>
            <person name="Dunbar C."/>
            <person name="Freedman E."/>
            <person name="Gearin G."/>
            <person name="Goldberg J."/>
            <person name="Griggs A."/>
            <person name="Gujja S."/>
            <person name="Heiman D."/>
            <person name="Howarth C."/>
            <person name="Larson L."/>
            <person name="Lui A."/>
            <person name="MacDonald P.J."/>
            <person name="Montmayeur A."/>
            <person name="Murphy C."/>
            <person name="Neiman D."/>
            <person name="Pearson M."/>
            <person name="Priest M."/>
            <person name="Roberts A."/>
            <person name="Saif S."/>
            <person name="Shea T."/>
            <person name="Shenoy N."/>
            <person name="Sisk P."/>
            <person name="Stolte C."/>
            <person name="Sykes S."/>
            <person name="Wortman J."/>
            <person name="Nusbaum C."/>
            <person name="Birren B."/>
        </authorList>
    </citation>
    <scope>NUCLEOTIDE SEQUENCE [LARGE SCALE GENOMIC DNA]</scope>
    <source>
        <strain evidence="2 3">4_1_13</strain>
    </source>
</reference>
<dbReference type="RefSeq" id="WP_008796372.1">
    <property type="nucleotide sequence ID" value="NZ_KQ235733.1"/>
</dbReference>
<feature type="chain" id="PRO_5005625009" evidence="1">
    <location>
        <begin position="19"/>
        <end position="158"/>
    </location>
</feature>
<organism evidence="2 3">
    <name type="scientific">Fusobacterium vincentii 4_1_13</name>
    <dbReference type="NCBI Taxonomy" id="469606"/>
    <lineage>
        <taxon>Bacteria</taxon>
        <taxon>Fusobacteriati</taxon>
        <taxon>Fusobacteriota</taxon>
        <taxon>Fusobacteriia</taxon>
        <taxon>Fusobacteriales</taxon>
        <taxon>Fusobacteriaceae</taxon>
        <taxon>Fusobacterium</taxon>
    </lineage>
</organism>
<name>A0A0M1VVU1_FUSVC</name>
<protein>
    <submittedName>
        <fullName evidence="2">Uncharacterized protein</fullName>
    </submittedName>
</protein>
<evidence type="ECO:0000313" key="2">
    <source>
        <dbReference type="EMBL" id="EEO40774.1"/>
    </source>
</evidence>
<keyword evidence="1" id="KW-0732">Signal</keyword>
<dbReference type="HOGENOM" id="CLU_140933_0_0_0"/>
<feature type="signal peptide" evidence="1">
    <location>
        <begin position="1"/>
        <end position="18"/>
    </location>
</feature>
<comment type="caution">
    <text evidence="2">The sequence shown here is derived from an EMBL/GenBank/DDBJ whole genome shotgun (WGS) entry which is preliminary data.</text>
</comment>
<sequence length="158" mass="18156">MKKFLLGLFLILGVVAFAGPEDLPSYVNKQKFEENGYQIRVNKVDTFTIVKRKEAENESIVIKYNLDNKENSIKKALDEVDEKNVPKDFKILASKENDLAYIRSYLSQGLYINIYVAKNSKNENCYPIVSFVTPKKLSEIEIEQATQSFLDEAESFLK</sequence>
<evidence type="ECO:0000313" key="3">
    <source>
        <dbReference type="Proteomes" id="UP000004925"/>
    </source>
</evidence>
<dbReference type="Proteomes" id="UP000004925">
    <property type="component" value="Unassembled WGS sequence"/>
</dbReference>